<evidence type="ECO:0000256" key="10">
    <source>
        <dbReference type="SAM" id="MobiDB-lite"/>
    </source>
</evidence>
<evidence type="ECO:0000256" key="4">
    <source>
        <dbReference type="ARBA" id="ARBA00022853"/>
    </source>
</evidence>
<dbReference type="GO" id="GO:0005634">
    <property type="term" value="C:nucleus"/>
    <property type="evidence" value="ECO:0007669"/>
    <property type="project" value="UniProtKB-SubCell"/>
</dbReference>
<evidence type="ECO:0000256" key="7">
    <source>
        <dbReference type="ARBA" id="ARBA00023163"/>
    </source>
</evidence>
<organism evidence="11 12">
    <name type="scientific">Angiostrongylus cantonensis</name>
    <name type="common">Rat lungworm</name>
    <dbReference type="NCBI Taxonomy" id="6313"/>
    <lineage>
        <taxon>Eukaryota</taxon>
        <taxon>Metazoa</taxon>
        <taxon>Ecdysozoa</taxon>
        <taxon>Nematoda</taxon>
        <taxon>Chromadorea</taxon>
        <taxon>Rhabditida</taxon>
        <taxon>Rhabditina</taxon>
        <taxon>Rhabditomorpha</taxon>
        <taxon>Strongyloidea</taxon>
        <taxon>Metastrongylidae</taxon>
        <taxon>Angiostrongylus</taxon>
    </lineage>
</organism>
<dbReference type="InterPro" id="IPR015418">
    <property type="entry name" value="Eaf6"/>
</dbReference>
<dbReference type="WBParaSite" id="ACAC_0000745401-mRNA-1">
    <property type="protein sequence ID" value="ACAC_0000745401-mRNA-1"/>
    <property type="gene ID" value="ACAC_0000745401"/>
</dbReference>
<evidence type="ECO:0000313" key="12">
    <source>
        <dbReference type="WBParaSite" id="ACAC_0000745401-mRNA-1"/>
    </source>
</evidence>
<feature type="region of interest" description="Disordered" evidence="10">
    <location>
        <begin position="95"/>
        <end position="119"/>
    </location>
</feature>
<evidence type="ECO:0000256" key="3">
    <source>
        <dbReference type="ARBA" id="ARBA00019141"/>
    </source>
</evidence>
<evidence type="ECO:0000256" key="6">
    <source>
        <dbReference type="ARBA" id="ARBA00023054"/>
    </source>
</evidence>
<sequence>MNFEKCEQETFQKRLEDLLKRREELTRSVKTLEEEIHRYEESFIVRTAELGNLAAGLKQATWLKFALSTPIAHTSSEFTANEARNDDGVFSNSFGDSPGMRLSGLPKSTTLSDRPSTPSIVTEVAKEDVERSSSKDGENNAFEKNVLKKAWKSKIVNATLERSVLETVSKDGLEESIKEEKMVKAIRKCMDAKFSKVVDKNPSKRNFKRNALKDHVLKNTSKKNGVKKISKENMNNSNAVEKNVVKNVAKKSMNKVATEEIVIISCSDESANEATEDSEMVKDRKTFRESQNRRVKKMNESSKRGKMFKEAFENSWRSDAKVEKVGTHWLSFLNKHY</sequence>
<reference evidence="12" key="2">
    <citation type="submission" date="2017-02" db="UniProtKB">
        <authorList>
            <consortium name="WormBaseParasite"/>
        </authorList>
    </citation>
    <scope>IDENTIFICATION</scope>
</reference>
<keyword evidence="5" id="KW-0805">Transcription regulation</keyword>
<dbReference type="GO" id="GO:0000123">
    <property type="term" value="C:histone acetyltransferase complex"/>
    <property type="evidence" value="ECO:0007669"/>
    <property type="project" value="InterPro"/>
</dbReference>
<dbReference type="Proteomes" id="UP000035642">
    <property type="component" value="Unassembled WGS sequence"/>
</dbReference>
<name>A0A0K0DAU4_ANGCA</name>
<evidence type="ECO:0000256" key="1">
    <source>
        <dbReference type="ARBA" id="ARBA00004123"/>
    </source>
</evidence>
<dbReference type="Pfam" id="PF09340">
    <property type="entry name" value="NuA4"/>
    <property type="match status" value="1"/>
</dbReference>
<reference evidence="11" key="1">
    <citation type="submission" date="2012-09" db="EMBL/GenBank/DDBJ databases">
        <authorList>
            <person name="Martin A.A."/>
        </authorList>
    </citation>
    <scope>NUCLEOTIDE SEQUENCE</scope>
</reference>
<evidence type="ECO:0000313" key="11">
    <source>
        <dbReference type="Proteomes" id="UP000035642"/>
    </source>
</evidence>
<accession>A0A0K0DAU4</accession>
<keyword evidence="4" id="KW-0156">Chromatin regulator</keyword>
<evidence type="ECO:0000256" key="9">
    <source>
        <dbReference type="SAM" id="Coils"/>
    </source>
</evidence>
<evidence type="ECO:0000256" key="2">
    <source>
        <dbReference type="ARBA" id="ARBA00010916"/>
    </source>
</evidence>
<feature type="compositionally biased region" description="Polar residues" evidence="10">
    <location>
        <begin position="106"/>
        <end position="119"/>
    </location>
</feature>
<evidence type="ECO:0000256" key="8">
    <source>
        <dbReference type="ARBA" id="ARBA00023242"/>
    </source>
</evidence>
<keyword evidence="11" id="KW-1185">Reference proteome</keyword>
<comment type="subcellular location">
    <subcellularLocation>
        <location evidence="1">Nucleus</location>
    </subcellularLocation>
</comment>
<proteinExistence type="inferred from homology"/>
<comment type="similarity">
    <text evidence="2">Belongs to the EAF6 family.</text>
</comment>
<keyword evidence="7" id="KW-0804">Transcription</keyword>
<dbReference type="GO" id="GO:0006325">
    <property type="term" value="P:chromatin organization"/>
    <property type="evidence" value="ECO:0007669"/>
    <property type="project" value="UniProtKB-KW"/>
</dbReference>
<keyword evidence="8" id="KW-0539">Nucleus</keyword>
<dbReference type="AlphaFoldDB" id="A0A0K0DAU4"/>
<evidence type="ECO:0000256" key="5">
    <source>
        <dbReference type="ARBA" id="ARBA00023015"/>
    </source>
</evidence>
<protein>
    <recommendedName>
        <fullName evidence="3">Chromatin modification-related protein MEAF6</fullName>
    </recommendedName>
</protein>
<keyword evidence="6 9" id="KW-0175">Coiled coil</keyword>
<feature type="coiled-coil region" evidence="9">
    <location>
        <begin position="8"/>
        <end position="42"/>
    </location>
</feature>